<dbReference type="AlphaFoldDB" id="A0A558HWQ2"/>
<evidence type="ECO:0000313" key="1">
    <source>
        <dbReference type="EMBL" id="TVU73518.1"/>
    </source>
</evidence>
<sequence>MAALITTVWVWGRKLISGMKFEVILMAVVLGWGAMQTYEATKAEQHANDLKAELSTEKAVNRGLEMMALHYGNQMKRLSVALEAREASRALDDRSIMAARAAARRMENDDAPTGDWADRPVPDAATEWLQRLREHISGDAH</sequence>
<organism evidence="1 2">
    <name type="scientific">Cobetia crustatorum</name>
    <dbReference type="NCBI Taxonomy" id="553385"/>
    <lineage>
        <taxon>Bacteria</taxon>
        <taxon>Pseudomonadati</taxon>
        <taxon>Pseudomonadota</taxon>
        <taxon>Gammaproteobacteria</taxon>
        <taxon>Oceanospirillales</taxon>
        <taxon>Halomonadaceae</taxon>
        <taxon>Cobetia</taxon>
    </lineage>
</organism>
<comment type="caution">
    <text evidence="1">The sequence shown here is derived from an EMBL/GenBank/DDBJ whole genome shotgun (WGS) entry which is preliminary data.</text>
</comment>
<proteinExistence type="predicted"/>
<accession>A0A558HWQ2</accession>
<protein>
    <recommendedName>
        <fullName evidence="3">DUF2570 domain-containing protein</fullName>
    </recommendedName>
</protein>
<dbReference type="EMBL" id="VNFH01000001">
    <property type="protein sequence ID" value="TVU73518.1"/>
    <property type="molecule type" value="Genomic_DNA"/>
</dbReference>
<name>A0A558HWQ2_9GAMM</name>
<dbReference type="Proteomes" id="UP000319941">
    <property type="component" value="Unassembled WGS sequence"/>
</dbReference>
<evidence type="ECO:0008006" key="3">
    <source>
        <dbReference type="Google" id="ProtNLM"/>
    </source>
</evidence>
<reference evidence="1 2" key="1">
    <citation type="submission" date="2019-07" db="EMBL/GenBank/DDBJ databases">
        <title>Diversity of Bacteria from Kongsfjorden, Arctic.</title>
        <authorList>
            <person name="Yu Y."/>
        </authorList>
    </citation>
    <scope>NUCLEOTIDE SEQUENCE [LARGE SCALE GENOMIC DNA]</scope>
    <source>
        <strain evidence="1 2">SM1923</strain>
    </source>
</reference>
<dbReference type="OrthoDB" id="9897176at2"/>
<dbReference type="RefSeq" id="WP_144726157.1">
    <property type="nucleotide sequence ID" value="NZ_CAWOWR010000001.1"/>
</dbReference>
<evidence type="ECO:0000313" key="2">
    <source>
        <dbReference type="Proteomes" id="UP000319941"/>
    </source>
</evidence>
<keyword evidence="2" id="KW-1185">Reference proteome</keyword>
<gene>
    <name evidence="1" type="ORF">FQP86_00045</name>
</gene>